<feature type="region of interest" description="Disordered" evidence="1">
    <location>
        <begin position="17"/>
        <end position="48"/>
    </location>
</feature>
<evidence type="ECO:0000313" key="2">
    <source>
        <dbReference type="EMBL" id="OMO84941.1"/>
    </source>
</evidence>
<protein>
    <submittedName>
        <fullName evidence="2">Uncharacterized protein</fullName>
    </submittedName>
</protein>
<evidence type="ECO:0000256" key="1">
    <source>
        <dbReference type="SAM" id="MobiDB-lite"/>
    </source>
</evidence>
<name>A0A1R3IQU8_COCAP</name>
<dbReference type="Proteomes" id="UP000188268">
    <property type="component" value="Unassembled WGS sequence"/>
</dbReference>
<dbReference type="Gramene" id="OMO84941">
    <property type="protein sequence ID" value="OMO84941"/>
    <property type="gene ID" value="CCACVL1_10545"/>
</dbReference>
<sequence>MPAQVLPEKTLQALHVLGRENNNSSPLPKRRFRQTETSVDRFHSEKGTNSKRRFTGYYMTCRQRPLLNILISGPLATGQ</sequence>
<accession>A0A1R3IQU8</accession>
<proteinExistence type="predicted"/>
<gene>
    <name evidence="2" type="ORF">CCACVL1_10545</name>
</gene>
<comment type="caution">
    <text evidence="2">The sequence shown here is derived from an EMBL/GenBank/DDBJ whole genome shotgun (WGS) entry which is preliminary data.</text>
</comment>
<keyword evidence="3" id="KW-1185">Reference proteome</keyword>
<organism evidence="2 3">
    <name type="scientific">Corchorus capsularis</name>
    <name type="common">Jute</name>
    <dbReference type="NCBI Taxonomy" id="210143"/>
    <lineage>
        <taxon>Eukaryota</taxon>
        <taxon>Viridiplantae</taxon>
        <taxon>Streptophyta</taxon>
        <taxon>Embryophyta</taxon>
        <taxon>Tracheophyta</taxon>
        <taxon>Spermatophyta</taxon>
        <taxon>Magnoliopsida</taxon>
        <taxon>eudicotyledons</taxon>
        <taxon>Gunneridae</taxon>
        <taxon>Pentapetalae</taxon>
        <taxon>rosids</taxon>
        <taxon>malvids</taxon>
        <taxon>Malvales</taxon>
        <taxon>Malvaceae</taxon>
        <taxon>Grewioideae</taxon>
        <taxon>Apeibeae</taxon>
        <taxon>Corchorus</taxon>
    </lineage>
</organism>
<evidence type="ECO:0000313" key="3">
    <source>
        <dbReference type="Proteomes" id="UP000188268"/>
    </source>
</evidence>
<dbReference type="AlphaFoldDB" id="A0A1R3IQU8"/>
<feature type="compositionally biased region" description="Basic and acidic residues" evidence="1">
    <location>
        <begin position="38"/>
        <end position="48"/>
    </location>
</feature>
<dbReference type="EMBL" id="AWWV01009656">
    <property type="protein sequence ID" value="OMO84941.1"/>
    <property type="molecule type" value="Genomic_DNA"/>
</dbReference>
<reference evidence="2 3" key="1">
    <citation type="submission" date="2013-09" db="EMBL/GenBank/DDBJ databases">
        <title>Corchorus capsularis genome sequencing.</title>
        <authorList>
            <person name="Alam M."/>
            <person name="Haque M.S."/>
            <person name="Islam M.S."/>
            <person name="Emdad E.M."/>
            <person name="Islam M.M."/>
            <person name="Ahmed B."/>
            <person name="Halim A."/>
            <person name="Hossen Q.M.M."/>
            <person name="Hossain M.Z."/>
            <person name="Ahmed R."/>
            <person name="Khan M.M."/>
            <person name="Islam R."/>
            <person name="Rashid M.M."/>
            <person name="Khan S.A."/>
            <person name="Rahman M.S."/>
            <person name="Alam M."/>
        </authorList>
    </citation>
    <scope>NUCLEOTIDE SEQUENCE [LARGE SCALE GENOMIC DNA]</scope>
    <source>
        <strain evidence="3">cv. CVL-1</strain>
        <tissue evidence="2">Whole seedling</tissue>
    </source>
</reference>